<dbReference type="Pfam" id="PF09497">
    <property type="entry name" value="Med12"/>
    <property type="match status" value="1"/>
</dbReference>
<organism evidence="14 15">
    <name type="scientific">Trichocladium antarcticum</name>
    <dbReference type="NCBI Taxonomy" id="1450529"/>
    <lineage>
        <taxon>Eukaryota</taxon>
        <taxon>Fungi</taxon>
        <taxon>Dikarya</taxon>
        <taxon>Ascomycota</taxon>
        <taxon>Pezizomycotina</taxon>
        <taxon>Sordariomycetes</taxon>
        <taxon>Sordariomycetidae</taxon>
        <taxon>Sordariales</taxon>
        <taxon>Chaetomiaceae</taxon>
        <taxon>Trichocladium</taxon>
    </lineage>
</organism>
<keyword evidence="7" id="KW-0010">Activator</keyword>
<comment type="similarity">
    <text evidence="2">Belongs to the Mediator complex subunit 12 family.</text>
</comment>
<evidence type="ECO:0000256" key="1">
    <source>
        <dbReference type="ARBA" id="ARBA00004123"/>
    </source>
</evidence>
<comment type="function">
    <text evidence="10">Component of the SRB8-11 complex. The SRB8-11 complex is a regulatory module of the Mediator complex which is itself involved in regulation of basal and activated RNA polymerase II-dependent transcription. The SRB8-11 complex may be involved in the transcriptional repression of a subset of genes regulated by Mediator. It may inhibit the association of the Mediator complex with RNA polymerase II to form the holoenzyme complex.</text>
</comment>
<keyword evidence="15" id="KW-1185">Reference proteome</keyword>
<sequence>MTSLPPLVQQRPPQHMVSGPSLSQRPAAHPRALSQQYLPPPPLVRRDTGFYDASSADPGDGGPVRHVPQRRGGSRLKLELSQDWADSVAQAGFSESPNTVESSKPFTPSRIMPTTDSSDLGDMSPHLSTHPQTADTDTPLPMPRRPAGFTASVPRREAAAAATTTTTGSNKKDTRPKPFVVEPPTAAPRYSTHPDRHARAASLAPPPTVAYADFFPWTGNHPEDQFSENVIRNGYYDKALFSATETQSAKNTLFSTLKHKTGLTALSSVFTAVLGQRRHNGRITAPSTFKPPPRVTLTDTKREVWLKDLANSAISLRRLSRTIPHGIRGKVLLEQCLNKNVPTDRAVWLIKCVGANEIRATKRKGVSTLAMGGEARWIKDWTVSLEQFIEHVYFAYEEDDWKSKVHYTTRLAAHLYAEHLLDREHYSEWLVSSLENSSEGRLPMWMLITQLYWKDLLKLRKYGRRLVTALISHHHLIYNHPDKDILQPLFQNLTQCLNALILSSPENFVSPSTWSKYRDALRACLPAGDEARHNSFGAINLRNEQLAAAANRSQPAARHILVRMLDGTLQVPMPAELPTQCWGVSKDKSALAKALLEWCTSLYRPGLAKIYVTSRILQHWNTLGLDPTMAVLDFLDADACEEQARKATLYHIVCELVRSSIFSVPRYVRWLIARGGLRNPDDVVPGGPGPTRLLAEIPTHALAPSQRDLRSGMLRRAAFSVADEAQDAELAIKHLKHTFGLPLDPADPVLQRRPLSIAKLTKRIASASRALKAEIGCWLRASLASNAEEQETECSQAQDISPAIFYAVRSVLEAAEDFSMLGDILKTLTKHCCVEILAAIADTVSRHFFIFSALGASIPLFRNLHQRLKVAVREQGIALRPLLASLVTLARRIPGMEELAFQLKKDLAVSDRQNPVDACSPVSDNMVARLHDDAGDIHEEIEKLLAGGSSLDRSTMERLFQTVVQRLQASWGEAKDKQRAYSTLLGRLRVFDTHHFDGLMVKWLLYLRTLGSRPSILGIFPLLVTVGCLDMGAILATAADFPGSQGTGIARAPTGGASAPQVVQITYRTRYMQEVLLLLTAPIHQDGLMTADEAYRFSILQDQAARECAREVLGLIFLALAEYSYARGQNDCANLPLESAAVQEELIELLKRLVLRDATGVARALGVKSPSPHVSGWIDCMTTKLLIPTGDSQTHVTFDQVLELTNEFTLPFCQVKLALSLGTNDQSNNQEAADRQQSHVELFANAMDKAISAGNISWVGMLSCLSPDITQHLKTRAQNRFLDLLPSPRTPPSSTATDPTALAQNLQMADNLLSVMDAIMRGSAPPGGVRHQQPQLAPAVVDKLVDLWELLAAPADEPSPNGPDTKAAVLHHWLPLTLNLITLHAQGFDLSRQSNEVRAKMLVACAGLMRELDLPHFTTTAAAAAAAAAEAAAGVGPGGVVDAAGGRGVELARRVFDLSCLLADNLAEDARAMCVRAVGGSAAAAADGRLRYVLSVPGDGAAEGLVLCQKEKAVVASAAAVAGGPAGAGAGGGTLFGGLLGTPAALWGIERPAVERLSAFQCRRWEALSEPTPNVGENDTALSLGLFEARRVQ</sequence>
<feature type="compositionally biased region" description="Polar residues" evidence="12">
    <location>
        <begin position="93"/>
        <end position="118"/>
    </location>
</feature>
<evidence type="ECO:0000256" key="8">
    <source>
        <dbReference type="ARBA" id="ARBA00023163"/>
    </source>
</evidence>
<comment type="subcellular location">
    <subcellularLocation>
        <location evidence="1">Nucleus</location>
    </subcellularLocation>
</comment>
<feature type="compositionally biased region" description="Polar residues" evidence="12">
    <location>
        <begin position="126"/>
        <end position="136"/>
    </location>
</feature>
<dbReference type="GO" id="GO:0006357">
    <property type="term" value="P:regulation of transcription by RNA polymerase II"/>
    <property type="evidence" value="ECO:0007669"/>
    <property type="project" value="InterPro"/>
</dbReference>
<proteinExistence type="inferred from homology"/>
<evidence type="ECO:0000256" key="2">
    <source>
        <dbReference type="ARBA" id="ARBA00010289"/>
    </source>
</evidence>
<evidence type="ECO:0000256" key="10">
    <source>
        <dbReference type="ARBA" id="ARBA00025661"/>
    </source>
</evidence>
<evidence type="ECO:0000256" key="6">
    <source>
        <dbReference type="ARBA" id="ARBA00023015"/>
    </source>
</evidence>
<dbReference type="GO" id="GO:0003712">
    <property type="term" value="F:transcription coregulator activity"/>
    <property type="evidence" value="ECO:0007669"/>
    <property type="project" value="InterPro"/>
</dbReference>
<evidence type="ECO:0000256" key="7">
    <source>
        <dbReference type="ARBA" id="ARBA00023159"/>
    </source>
</evidence>
<evidence type="ECO:0000256" key="11">
    <source>
        <dbReference type="ARBA" id="ARBA00032010"/>
    </source>
</evidence>
<reference evidence="14" key="1">
    <citation type="journal article" date="2023" name="Mol. Phylogenet. Evol.">
        <title>Genome-scale phylogeny and comparative genomics of the fungal order Sordariales.</title>
        <authorList>
            <person name="Hensen N."/>
            <person name="Bonometti L."/>
            <person name="Westerberg I."/>
            <person name="Brannstrom I.O."/>
            <person name="Guillou S."/>
            <person name="Cros-Aarteil S."/>
            <person name="Calhoun S."/>
            <person name="Haridas S."/>
            <person name="Kuo A."/>
            <person name="Mondo S."/>
            <person name="Pangilinan J."/>
            <person name="Riley R."/>
            <person name="LaButti K."/>
            <person name="Andreopoulos B."/>
            <person name="Lipzen A."/>
            <person name="Chen C."/>
            <person name="Yan M."/>
            <person name="Daum C."/>
            <person name="Ng V."/>
            <person name="Clum A."/>
            <person name="Steindorff A."/>
            <person name="Ohm R.A."/>
            <person name="Martin F."/>
            <person name="Silar P."/>
            <person name="Natvig D.O."/>
            <person name="Lalanne C."/>
            <person name="Gautier V."/>
            <person name="Ament-Velasquez S.L."/>
            <person name="Kruys A."/>
            <person name="Hutchinson M.I."/>
            <person name="Powell A.J."/>
            <person name="Barry K."/>
            <person name="Miller A.N."/>
            <person name="Grigoriev I.V."/>
            <person name="Debuchy R."/>
            <person name="Gladieux P."/>
            <person name="Hiltunen Thoren M."/>
            <person name="Johannesson H."/>
        </authorList>
    </citation>
    <scope>NUCLEOTIDE SEQUENCE</scope>
    <source>
        <strain evidence="14">CBS 123565</strain>
    </source>
</reference>
<evidence type="ECO:0000256" key="9">
    <source>
        <dbReference type="ARBA" id="ARBA00023242"/>
    </source>
</evidence>
<dbReference type="EMBL" id="MU853403">
    <property type="protein sequence ID" value="KAK4137023.1"/>
    <property type="molecule type" value="Genomic_DNA"/>
</dbReference>
<dbReference type="Proteomes" id="UP001304895">
    <property type="component" value="Unassembled WGS sequence"/>
</dbReference>
<comment type="subunit">
    <text evidence="3">Component of the SRB8-11 complex, which itself associates with the Mediator complex.</text>
</comment>
<evidence type="ECO:0000313" key="15">
    <source>
        <dbReference type="Proteomes" id="UP001304895"/>
    </source>
</evidence>
<feature type="region of interest" description="Disordered" evidence="12">
    <location>
        <begin position="1"/>
        <end position="78"/>
    </location>
</feature>
<dbReference type="GO" id="GO:0016592">
    <property type="term" value="C:mediator complex"/>
    <property type="evidence" value="ECO:0007669"/>
    <property type="project" value="InterPro"/>
</dbReference>
<keyword evidence="8" id="KW-0804">Transcription</keyword>
<dbReference type="Pfam" id="PF25326">
    <property type="entry name" value="ARM_SRB8"/>
    <property type="match status" value="1"/>
</dbReference>
<keyword evidence="5" id="KW-0678">Repressor</keyword>
<accession>A0AAN6UQ59</accession>
<dbReference type="PANTHER" id="PTHR46567">
    <property type="entry name" value="MEDIATOR OF RNA POLYMERASE II TRANSCRIPTION SUBUNIT 12"/>
    <property type="match status" value="1"/>
</dbReference>
<evidence type="ECO:0000313" key="14">
    <source>
        <dbReference type="EMBL" id="KAK4137023.1"/>
    </source>
</evidence>
<gene>
    <name evidence="14" type="ORF">BT67DRAFT_417680</name>
</gene>
<keyword evidence="9" id="KW-0539">Nucleus</keyword>
<protein>
    <recommendedName>
        <fullName evidence="4">Mediator of RNA polymerase II transcription subunit 12</fullName>
    </recommendedName>
    <alternativeName>
        <fullName evidence="11">Mediator complex subunit 12</fullName>
    </alternativeName>
</protein>
<evidence type="ECO:0000256" key="5">
    <source>
        <dbReference type="ARBA" id="ARBA00022491"/>
    </source>
</evidence>
<evidence type="ECO:0000256" key="12">
    <source>
        <dbReference type="SAM" id="MobiDB-lite"/>
    </source>
</evidence>
<comment type="caution">
    <text evidence="14">The sequence shown here is derived from an EMBL/GenBank/DDBJ whole genome shotgun (WGS) entry which is preliminary data.</text>
</comment>
<feature type="region of interest" description="Disordered" evidence="12">
    <location>
        <begin position="91"/>
        <end position="192"/>
    </location>
</feature>
<evidence type="ECO:0000256" key="3">
    <source>
        <dbReference type="ARBA" id="ARBA00011629"/>
    </source>
</evidence>
<evidence type="ECO:0000259" key="13">
    <source>
        <dbReference type="SMART" id="SM01281"/>
    </source>
</evidence>
<keyword evidence="6" id="KW-0805">Transcription regulation</keyword>
<feature type="domain" description="Mediator complex subunit Med12" evidence="13">
    <location>
        <begin position="288"/>
        <end position="351"/>
    </location>
</feature>
<dbReference type="SMART" id="SM01281">
    <property type="entry name" value="Med12"/>
    <property type="match status" value="1"/>
</dbReference>
<name>A0AAN6UQ59_9PEZI</name>
<dbReference type="PANTHER" id="PTHR46567:SF1">
    <property type="entry name" value="MEDIATOR OF RNA POLYMERASE II TRANSCRIPTION SUBUNIT 12"/>
    <property type="match status" value="1"/>
</dbReference>
<reference evidence="14" key="2">
    <citation type="submission" date="2023-05" db="EMBL/GenBank/DDBJ databases">
        <authorList>
            <consortium name="Lawrence Berkeley National Laboratory"/>
            <person name="Steindorff A."/>
            <person name="Hensen N."/>
            <person name="Bonometti L."/>
            <person name="Westerberg I."/>
            <person name="Brannstrom I.O."/>
            <person name="Guillou S."/>
            <person name="Cros-Aarteil S."/>
            <person name="Calhoun S."/>
            <person name="Haridas S."/>
            <person name="Kuo A."/>
            <person name="Mondo S."/>
            <person name="Pangilinan J."/>
            <person name="Riley R."/>
            <person name="Labutti K."/>
            <person name="Andreopoulos B."/>
            <person name="Lipzen A."/>
            <person name="Chen C."/>
            <person name="Yanf M."/>
            <person name="Daum C."/>
            <person name="Ng V."/>
            <person name="Clum A."/>
            <person name="Ohm R."/>
            <person name="Martin F."/>
            <person name="Silar P."/>
            <person name="Natvig D."/>
            <person name="Lalanne C."/>
            <person name="Gautier V."/>
            <person name="Ament-Velasquez S.L."/>
            <person name="Kruys A."/>
            <person name="Hutchinson M.I."/>
            <person name="Powell A.J."/>
            <person name="Barry K."/>
            <person name="Miller A.N."/>
            <person name="Grigoriev I.V."/>
            <person name="Debuchy R."/>
            <person name="Gladieux P."/>
            <person name="Thoren M.H."/>
            <person name="Johannesson H."/>
        </authorList>
    </citation>
    <scope>NUCLEOTIDE SEQUENCE</scope>
    <source>
        <strain evidence="14">CBS 123565</strain>
    </source>
</reference>
<dbReference type="InterPro" id="IPR019035">
    <property type="entry name" value="Mediator_Med12"/>
</dbReference>
<evidence type="ECO:0000256" key="4">
    <source>
        <dbReference type="ARBA" id="ARBA00019622"/>
    </source>
</evidence>
<dbReference type="InterPro" id="IPR057344">
    <property type="entry name" value="ARM_SRB8"/>
</dbReference>